<dbReference type="GO" id="GO:0008483">
    <property type="term" value="F:transaminase activity"/>
    <property type="evidence" value="ECO:0007669"/>
    <property type="project" value="UniProtKB-KW"/>
</dbReference>
<dbReference type="InterPro" id="IPR015422">
    <property type="entry name" value="PyrdxlP-dep_Trfase_small"/>
</dbReference>
<sequence length="385" mass="43841">MDNKFNRERWHYPVLDRYTYLDTATTGLIPQYACDAMNTYLQNRTDLAMDIDDYHWQWEYADDVRDEIAAMIGAESGDEIAFGQNSSSLFNIFCNGLTFEEGDNVVIYENAFPAMTYVWLNLKEQLGLEVRVARSSDGETAPESLFSLADEHTKAVTVCHVDSGNGYRHDLKTIGTWCREHRIPFGVDATQACGAMQLDVKDMKIDFLTTSAYKWLQGIQGIGFAYIDKDFMKNLRQSEMGWANVKDRINGGPFDLIISKRACRFENGGLPAIGLYGLHETVKTYRRLGGREIEDYILDLTDYLYKEAGTLDGFSISCPHQRACRSGLVSLNLPHGLGLTEARLREAGIRAKLQGQDRMRVALHYYNNTRDIDRLMEYLKSCIQK</sequence>
<dbReference type="InterPro" id="IPR000192">
    <property type="entry name" value="Aminotrans_V_dom"/>
</dbReference>
<evidence type="ECO:0000313" key="4">
    <source>
        <dbReference type="Proteomes" id="UP000669239"/>
    </source>
</evidence>
<dbReference type="SUPFAM" id="SSF53383">
    <property type="entry name" value="PLP-dependent transferases"/>
    <property type="match status" value="1"/>
</dbReference>
<dbReference type="InterPro" id="IPR015424">
    <property type="entry name" value="PyrdxlP-dep_Trfase"/>
</dbReference>
<reference evidence="3 4" key="1">
    <citation type="journal article" date="2020" name="Cell Host Microbe">
        <title>Functional and Genomic Variation between Human-Derived Isolates of Lachnospiraceae Reveals Inter- and Intra-Species Diversity.</title>
        <authorList>
            <person name="Sorbara M.T."/>
            <person name="Littmann E.R."/>
            <person name="Fontana E."/>
            <person name="Moody T.U."/>
            <person name="Kohout C.E."/>
            <person name="Gjonbalaj M."/>
            <person name="Eaton V."/>
            <person name="Seok R."/>
            <person name="Leiner I.M."/>
            <person name="Pamer E.G."/>
        </authorList>
    </citation>
    <scope>NUCLEOTIDE SEQUENCE [LARGE SCALE GENOMIC DNA]</scope>
    <source>
        <strain evidence="3 4">MSK.1.17</strain>
    </source>
</reference>
<dbReference type="GeneID" id="97203546"/>
<evidence type="ECO:0000259" key="1">
    <source>
        <dbReference type="Pfam" id="PF00266"/>
    </source>
</evidence>
<feature type="domain" description="Aminotransferase class V" evidence="1">
    <location>
        <begin position="19"/>
        <end position="374"/>
    </location>
</feature>
<reference evidence="2" key="3">
    <citation type="submission" date="2022-01" db="EMBL/GenBank/DDBJ databases">
        <title>Collection of gut derived symbiotic bacterial strains cultured from healthy donors.</title>
        <authorList>
            <person name="Lin H."/>
            <person name="Kohout C."/>
            <person name="Waligurski E."/>
            <person name="Pamer E.G."/>
        </authorList>
    </citation>
    <scope>NUCLEOTIDE SEQUENCE</scope>
    <source>
        <strain evidence="2">DFI.6.55</strain>
    </source>
</reference>
<keyword evidence="2" id="KW-0032">Aminotransferase</keyword>
<evidence type="ECO:0000313" key="3">
    <source>
        <dbReference type="EMBL" id="NSJ48864.1"/>
    </source>
</evidence>
<dbReference type="Proteomes" id="UP001299608">
    <property type="component" value="Unassembled WGS sequence"/>
</dbReference>
<dbReference type="AlphaFoldDB" id="A0AAW5C2Q2"/>
<dbReference type="Pfam" id="PF00266">
    <property type="entry name" value="Aminotran_5"/>
    <property type="match status" value="1"/>
</dbReference>
<keyword evidence="2" id="KW-0808">Transferase</keyword>
<dbReference type="PANTHER" id="PTHR43586">
    <property type="entry name" value="CYSTEINE DESULFURASE"/>
    <property type="match status" value="1"/>
</dbReference>
<dbReference type="Gene3D" id="3.90.1150.10">
    <property type="entry name" value="Aspartate Aminotransferase, domain 1"/>
    <property type="match status" value="1"/>
</dbReference>
<proteinExistence type="predicted"/>
<dbReference type="InterPro" id="IPR015421">
    <property type="entry name" value="PyrdxlP-dep_Trfase_major"/>
</dbReference>
<organism evidence="2 5">
    <name type="scientific">Enterocloster aldenensis</name>
    <dbReference type="NCBI Taxonomy" id="358742"/>
    <lineage>
        <taxon>Bacteria</taxon>
        <taxon>Bacillati</taxon>
        <taxon>Bacillota</taxon>
        <taxon>Clostridia</taxon>
        <taxon>Lachnospirales</taxon>
        <taxon>Lachnospiraceae</taxon>
        <taxon>Enterocloster</taxon>
    </lineage>
</organism>
<comment type="caution">
    <text evidence="2">The sequence shown here is derived from an EMBL/GenBank/DDBJ whole genome shotgun (WGS) entry which is preliminary data.</text>
</comment>
<dbReference type="PANTHER" id="PTHR43586:SF15">
    <property type="entry name" value="BLR3095 PROTEIN"/>
    <property type="match status" value="1"/>
</dbReference>
<dbReference type="EMBL" id="JAKNGE010000023">
    <property type="protein sequence ID" value="MCG4747339.1"/>
    <property type="molecule type" value="Genomic_DNA"/>
</dbReference>
<dbReference type="RefSeq" id="WP_165641902.1">
    <property type="nucleotide sequence ID" value="NZ_BAABZL010000001.1"/>
</dbReference>
<dbReference type="EMBL" id="JAAITT010000010">
    <property type="protein sequence ID" value="NSJ48864.1"/>
    <property type="molecule type" value="Genomic_DNA"/>
</dbReference>
<evidence type="ECO:0000313" key="5">
    <source>
        <dbReference type="Proteomes" id="UP001299608"/>
    </source>
</evidence>
<evidence type="ECO:0000313" key="2">
    <source>
        <dbReference type="EMBL" id="MCG4747339.1"/>
    </source>
</evidence>
<protein>
    <submittedName>
        <fullName evidence="2">Aminotransferase class V-fold PLP-dependent enzyme</fullName>
    </submittedName>
</protein>
<dbReference type="Proteomes" id="UP000669239">
    <property type="component" value="Unassembled WGS sequence"/>
</dbReference>
<name>A0AAW5C2Q2_9FIRM</name>
<reference evidence="3" key="2">
    <citation type="submission" date="2020-02" db="EMBL/GenBank/DDBJ databases">
        <authorList>
            <person name="Littmann E."/>
            <person name="Sorbara M."/>
        </authorList>
    </citation>
    <scope>NUCLEOTIDE SEQUENCE</scope>
    <source>
        <strain evidence="3">MSK.1.17</strain>
    </source>
</reference>
<dbReference type="Gene3D" id="3.40.640.10">
    <property type="entry name" value="Type I PLP-dependent aspartate aminotransferase-like (Major domain)"/>
    <property type="match status" value="1"/>
</dbReference>
<keyword evidence="4" id="KW-1185">Reference proteome</keyword>
<accession>A0AAW5C2Q2</accession>
<gene>
    <name evidence="3" type="ORF">G5B36_09140</name>
    <name evidence="2" type="ORF">L0N08_18090</name>
</gene>